<accession>A0A841PFI1</accession>
<sequence length="84" mass="8533">MTSAARFHAVDGGAGEVPARLRPADLHARQMVSQAAGPFEIPADTGKGPSMRDALMTGLLVIYPTVATVVAIVAGLFLASANGT</sequence>
<evidence type="ECO:0000256" key="1">
    <source>
        <dbReference type="SAM" id="Phobius"/>
    </source>
</evidence>
<reference evidence="2 3" key="1">
    <citation type="submission" date="2020-08" db="EMBL/GenBank/DDBJ databases">
        <title>Genomic Encyclopedia of Type Strains, Phase IV (KMG-IV): sequencing the most valuable type-strain genomes for metagenomic binning, comparative biology and taxonomic classification.</title>
        <authorList>
            <person name="Goeker M."/>
        </authorList>
    </citation>
    <scope>NUCLEOTIDE SEQUENCE [LARGE SCALE GENOMIC DNA]</scope>
    <source>
        <strain evidence="2 3">DSM 100039</strain>
    </source>
</reference>
<dbReference type="RefSeq" id="WP_184871951.1">
    <property type="nucleotide sequence ID" value="NZ_JACHEF010000001.1"/>
</dbReference>
<comment type="caution">
    <text evidence="2">The sequence shown here is derived from an EMBL/GenBank/DDBJ whole genome shotgun (WGS) entry which is preliminary data.</text>
</comment>
<dbReference type="AlphaFoldDB" id="A0A841PFI1"/>
<dbReference type="EMBL" id="JACHEF010000001">
    <property type="protein sequence ID" value="MBB6408962.1"/>
    <property type="molecule type" value="Genomic_DNA"/>
</dbReference>
<evidence type="ECO:0000313" key="3">
    <source>
        <dbReference type="Proteomes" id="UP000556329"/>
    </source>
</evidence>
<feature type="transmembrane region" description="Helical" evidence="1">
    <location>
        <begin position="60"/>
        <end position="81"/>
    </location>
</feature>
<evidence type="ECO:0000313" key="2">
    <source>
        <dbReference type="EMBL" id="MBB6408962.1"/>
    </source>
</evidence>
<gene>
    <name evidence="2" type="ORF">HNQ71_001606</name>
</gene>
<keyword evidence="3" id="KW-1185">Reference proteome</keyword>
<name>A0A841PFI1_9HYPH</name>
<dbReference type="Proteomes" id="UP000556329">
    <property type="component" value="Unassembled WGS sequence"/>
</dbReference>
<protein>
    <submittedName>
        <fullName evidence="2">Uncharacterized protein</fullName>
    </submittedName>
</protein>
<keyword evidence="1" id="KW-0472">Membrane</keyword>
<organism evidence="2 3">
    <name type="scientific">Mesorhizobium sangaii</name>
    <dbReference type="NCBI Taxonomy" id="505389"/>
    <lineage>
        <taxon>Bacteria</taxon>
        <taxon>Pseudomonadati</taxon>
        <taxon>Pseudomonadota</taxon>
        <taxon>Alphaproteobacteria</taxon>
        <taxon>Hyphomicrobiales</taxon>
        <taxon>Phyllobacteriaceae</taxon>
        <taxon>Mesorhizobium</taxon>
    </lineage>
</organism>
<proteinExistence type="predicted"/>
<keyword evidence="1" id="KW-0812">Transmembrane</keyword>
<keyword evidence="1" id="KW-1133">Transmembrane helix</keyword>